<evidence type="ECO:0000313" key="4">
    <source>
        <dbReference type="EMBL" id="SHK02367.1"/>
    </source>
</evidence>
<dbReference type="STRING" id="1121266.SAMN02745883_01086"/>
<feature type="domain" description="NADPH-dependent FMN reductase-like" evidence="3">
    <location>
        <begin position="163"/>
        <end position="317"/>
    </location>
</feature>
<evidence type="ECO:0000313" key="5">
    <source>
        <dbReference type="Proteomes" id="UP000184082"/>
    </source>
</evidence>
<keyword evidence="1" id="KW-0285">Flavoprotein</keyword>
<name>A0A1M6P309_9FIRM</name>
<dbReference type="EMBL" id="FRAJ01000007">
    <property type="protein sequence ID" value="SHK02367.1"/>
    <property type="molecule type" value="Genomic_DNA"/>
</dbReference>
<dbReference type="InterPro" id="IPR005025">
    <property type="entry name" value="FMN_Rdtase-like_dom"/>
</dbReference>
<protein>
    <submittedName>
        <fullName evidence="4">NADPH-dependent FMN reductase</fullName>
    </submittedName>
</protein>
<reference evidence="4 5" key="1">
    <citation type="submission" date="2016-11" db="EMBL/GenBank/DDBJ databases">
        <authorList>
            <person name="Jaros S."/>
            <person name="Januszkiewicz K."/>
            <person name="Wedrychowicz H."/>
        </authorList>
    </citation>
    <scope>NUCLEOTIDE SEQUENCE [LARGE SCALE GENOMIC DNA]</scope>
    <source>
        <strain evidence="4 5">DSM 14501</strain>
    </source>
</reference>
<keyword evidence="5" id="KW-1185">Reference proteome</keyword>
<organism evidence="4 5">
    <name type="scientific">Caminicella sporogenes DSM 14501</name>
    <dbReference type="NCBI Taxonomy" id="1121266"/>
    <lineage>
        <taxon>Bacteria</taxon>
        <taxon>Bacillati</taxon>
        <taxon>Bacillota</taxon>
        <taxon>Clostridia</taxon>
        <taxon>Peptostreptococcales</taxon>
        <taxon>Caminicellaceae</taxon>
        <taxon>Caminicella</taxon>
    </lineage>
</organism>
<dbReference type="Proteomes" id="UP000184082">
    <property type="component" value="Unassembled WGS sequence"/>
</dbReference>
<dbReference type="PANTHER" id="PTHR43278">
    <property type="entry name" value="NAD(P)H-DEPENDENT FMN-CONTAINING OXIDOREDUCTASE YWQN-RELATED"/>
    <property type="match status" value="1"/>
</dbReference>
<evidence type="ECO:0000256" key="1">
    <source>
        <dbReference type="ARBA" id="ARBA00022630"/>
    </source>
</evidence>
<dbReference type="InterPro" id="IPR029039">
    <property type="entry name" value="Flavoprotein-like_sf"/>
</dbReference>
<evidence type="ECO:0000259" key="3">
    <source>
        <dbReference type="Pfam" id="PF03358"/>
    </source>
</evidence>
<dbReference type="SUPFAM" id="SSF52218">
    <property type="entry name" value="Flavoproteins"/>
    <property type="match status" value="1"/>
</dbReference>
<proteinExistence type="predicted"/>
<evidence type="ECO:0000256" key="2">
    <source>
        <dbReference type="ARBA" id="ARBA00022643"/>
    </source>
</evidence>
<dbReference type="GO" id="GO:0016491">
    <property type="term" value="F:oxidoreductase activity"/>
    <property type="evidence" value="ECO:0007669"/>
    <property type="project" value="InterPro"/>
</dbReference>
<dbReference type="PANTHER" id="PTHR43278:SF2">
    <property type="entry name" value="IRON-SULFUR FLAVOPROTEIN"/>
    <property type="match status" value="1"/>
</dbReference>
<accession>A0A1M6P309</accession>
<gene>
    <name evidence="4" type="ORF">SAMN02745883_01086</name>
</gene>
<dbReference type="InterPro" id="IPR051796">
    <property type="entry name" value="ISF_SsuE-like"/>
</dbReference>
<sequence>MMNVYLIMPGEISKELTEMVKFFTKDVDTIIIKDSDNIPNLQNKKIIFAVQLNNIGWNIKLFEILTKLYERGTNALKGSSGFILIHSPLEFYTKSMAQNIIFIANQMGCRFPGHPVIECIEDLKNFRTWEKKLKIPLKNICNKLCEKFGKTFFQDNPKLIKKPKILALHASSYETSNTLTLWRMIRRHIYDCEIREFHVENGTIVDCKGCSYKTCKHYSKRNSCFYGGAVVKEILPSIERADAVVWICPNYNDAISAKIMAVINRMTVLYRKTKFYNKTMFGVIVSGNSGSDSVAKQLIGALNINKSFRLPPYFAVTAIANDPGEIIKVKGIEEKSKKFAENIMREIKA</sequence>
<keyword evidence="2" id="KW-0288">FMN</keyword>
<dbReference type="Pfam" id="PF03358">
    <property type="entry name" value="FMN_red"/>
    <property type="match status" value="1"/>
</dbReference>
<dbReference type="AlphaFoldDB" id="A0A1M6P309"/>
<dbReference type="Gene3D" id="3.40.50.360">
    <property type="match status" value="1"/>
</dbReference>